<proteinExistence type="inferred from homology"/>
<dbReference type="CDD" id="cd03017">
    <property type="entry name" value="PRX_BCP"/>
    <property type="match status" value="1"/>
</dbReference>
<dbReference type="Gene3D" id="3.40.30.10">
    <property type="entry name" value="Glutaredoxin"/>
    <property type="match status" value="1"/>
</dbReference>
<dbReference type="SUPFAM" id="SSF52833">
    <property type="entry name" value="Thioredoxin-like"/>
    <property type="match status" value="1"/>
</dbReference>
<evidence type="ECO:0000256" key="7">
    <source>
        <dbReference type="ARBA" id="ARBA00032824"/>
    </source>
</evidence>
<evidence type="ECO:0000256" key="9">
    <source>
        <dbReference type="ARBA" id="ARBA00049091"/>
    </source>
</evidence>
<comment type="catalytic activity">
    <reaction evidence="9">
        <text>a hydroperoxide + [thioredoxin]-dithiol = an alcohol + [thioredoxin]-disulfide + H2O</text>
        <dbReference type="Rhea" id="RHEA:62620"/>
        <dbReference type="Rhea" id="RHEA-COMP:10698"/>
        <dbReference type="Rhea" id="RHEA-COMP:10700"/>
        <dbReference type="ChEBI" id="CHEBI:15377"/>
        <dbReference type="ChEBI" id="CHEBI:29950"/>
        <dbReference type="ChEBI" id="CHEBI:30879"/>
        <dbReference type="ChEBI" id="CHEBI:35924"/>
        <dbReference type="ChEBI" id="CHEBI:50058"/>
        <dbReference type="EC" id="1.11.1.24"/>
    </reaction>
</comment>
<dbReference type="KEGG" id="hra:EI982_13170"/>
<evidence type="ECO:0000256" key="1">
    <source>
        <dbReference type="ARBA" id="ARBA00013017"/>
    </source>
</evidence>
<dbReference type="Pfam" id="PF00578">
    <property type="entry name" value="AhpC-TSA"/>
    <property type="match status" value="1"/>
</dbReference>
<organism evidence="12 13">
    <name type="scientific">Haloplanus rallus</name>
    <dbReference type="NCBI Taxonomy" id="1816183"/>
    <lineage>
        <taxon>Archaea</taxon>
        <taxon>Methanobacteriati</taxon>
        <taxon>Methanobacteriota</taxon>
        <taxon>Stenosarchaea group</taxon>
        <taxon>Halobacteria</taxon>
        <taxon>Halobacteriales</taxon>
        <taxon>Haloferacaceae</taxon>
        <taxon>Haloplanus</taxon>
    </lineage>
</organism>
<dbReference type="GO" id="GO:0045454">
    <property type="term" value="P:cell redox homeostasis"/>
    <property type="evidence" value="ECO:0007669"/>
    <property type="project" value="TreeGrafter"/>
</dbReference>
<dbReference type="GO" id="GO:0005737">
    <property type="term" value="C:cytoplasm"/>
    <property type="evidence" value="ECO:0007669"/>
    <property type="project" value="TreeGrafter"/>
</dbReference>
<dbReference type="InterPro" id="IPR000866">
    <property type="entry name" value="AhpC/TSA"/>
</dbReference>
<dbReference type="InterPro" id="IPR013766">
    <property type="entry name" value="Thioredoxin_domain"/>
</dbReference>
<keyword evidence="2" id="KW-0575">Peroxidase</keyword>
<sequence length="147" mass="15656">MLEPGDPAPDVSARNQDGESVTPDFGEPTVVFFYPEDFTKGCTAEAAEFQAALPEFRELGVAVYGVSMDDAERHAEFADAEGLRFDLLADPDGTVAEAFGVSTEHGYADRRTVLLADGEVLATYAPEPAGHAADVLDDVRGKFVVEG</sequence>
<evidence type="ECO:0000256" key="4">
    <source>
        <dbReference type="ARBA" id="ARBA00023002"/>
    </source>
</evidence>
<evidence type="ECO:0000256" key="10">
    <source>
        <dbReference type="SAM" id="MobiDB-lite"/>
    </source>
</evidence>
<dbReference type="EMBL" id="CP034345">
    <property type="protein sequence ID" value="QGX95675.1"/>
    <property type="molecule type" value="Genomic_DNA"/>
</dbReference>
<evidence type="ECO:0000256" key="2">
    <source>
        <dbReference type="ARBA" id="ARBA00022559"/>
    </source>
</evidence>
<feature type="domain" description="Thioredoxin" evidence="11">
    <location>
        <begin position="2"/>
        <end position="122"/>
    </location>
</feature>
<keyword evidence="6" id="KW-0676">Redox-active center</keyword>
<evidence type="ECO:0000256" key="6">
    <source>
        <dbReference type="ARBA" id="ARBA00023284"/>
    </source>
</evidence>
<evidence type="ECO:0000259" key="11">
    <source>
        <dbReference type="PROSITE" id="PS51352"/>
    </source>
</evidence>
<reference evidence="12 13" key="1">
    <citation type="submission" date="2018-12" db="EMBL/GenBank/DDBJ databases">
        <title>Complete genome sequence of Haloplanus rallus MBLA0036.</title>
        <authorList>
            <person name="Nam Y.-d."/>
            <person name="Kang J."/>
            <person name="Chung W.-H."/>
            <person name="Park Y.S."/>
        </authorList>
    </citation>
    <scope>NUCLEOTIDE SEQUENCE [LARGE SCALE GENOMIC DNA]</scope>
    <source>
        <strain evidence="12 13">MBLA0036</strain>
    </source>
</reference>
<evidence type="ECO:0000256" key="5">
    <source>
        <dbReference type="ARBA" id="ARBA00023157"/>
    </source>
</evidence>
<keyword evidence="13" id="KW-1185">Reference proteome</keyword>
<keyword evidence="3" id="KW-0049">Antioxidant</keyword>
<evidence type="ECO:0000313" key="13">
    <source>
        <dbReference type="Proteomes" id="UP000428325"/>
    </source>
</evidence>
<dbReference type="OrthoDB" id="145578at2157"/>
<evidence type="ECO:0000313" key="12">
    <source>
        <dbReference type="EMBL" id="QGX95675.1"/>
    </source>
</evidence>
<accession>A0A6B9F594</accession>
<dbReference type="PANTHER" id="PTHR42801:SF4">
    <property type="entry name" value="AHPC_TSA FAMILY PROTEIN"/>
    <property type="match status" value="1"/>
</dbReference>
<dbReference type="EC" id="1.11.1.24" evidence="1"/>
<evidence type="ECO:0000256" key="8">
    <source>
        <dbReference type="ARBA" id="ARBA00038489"/>
    </source>
</evidence>
<keyword evidence="4" id="KW-0560">Oxidoreductase</keyword>
<dbReference type="GO" id="GO:0008379">
    <property type="term" value="F:thioredoxin peroxidase activity"/>
    <property type="evidence" value="ECO:0007669"/>
    <property type="project" value="TreeGrafter"/>
</dbReference>
<dbReference type="GO" id="GO:0034599">
    <property type="term" value="P:cellular response to oxidative stress"/>
    <property type="evidence" value="ECO:0007669"/>
    <property type="project" value="TreeGrafter"/>
</dbReference>
<dbReference type="RefSeq" id="WP_157690135.1">
    <property type="nucleotide sequence ID" value="NZ_CP034345.1"/>
</dbReference>
<gene>
    <name evidence="12" type="ORF">EI982_13170</name>
</gene>
<comment type="similarity">
    <text evidence="8">Belongs to the peroxiredoxin family. BCP/PrxQ subfamily.</text>
</comment>
<dbReference type="AlphaFoldDB" id="A0A6B9F594"/>
<dbReference type="PROSITE" id="PS51352">
    <property type="entry name" value="THIOREDOXIN_2"/>
    <property type="match status" value="1"/>
</dbReference>
<name>A0A6B9F594_9EURY</name>
<protein>
    <recommendedName>
        <fullName evidence="1">thioredoxin-dependent peroxiredoxin</fullName>
        <ecNumber evidence="1">1.11.1.24</ecNumber>
    </recommendedName>
    <alternativeName>
        <fullName evidence="7">Thioredoxin peroxidase</fullName>
    </alternativeName>
</protein>
<dbReference type="Proteomes" id="UP000428325">
    <property type="component" value="Chromosome"/>
</dbReference>
<dbReference type="GeneID" id="99247002"/>
<dbReference type="InterPro" id="IPR050924">
    <property type="entry name" value="Peroxiredoxin_BCP/PrxQ"/>
</dbReference>
<evidence type="ECO:0000256" key="3">
    <source>
        <dbReference type="ARBA" id="ARBA00022862"/>
    </source>
</evidence>
<feature type="region of interest" description="Disordered" evidence="10">
    <location>
        <begin position="1"/>
        <end position="26"/>
    </location>
</feature>
<dbReference type="PANTHER" id="PTHR42801">
    <property type="entry name" value="THIOREDOXIN-DEPENDENT PEROXIDE REDUCTASE"/>
    <property type="match status" value="1"/>
</dbReference>
<dbReference type="InterPro" id="IPR036249">
    <property type="entry name" value="Thioredoxin-like_sf"/>
</dbReference>
<keyword evidence="5" id="KW-1015">Disulfide bond</keyword>